<accession>A0ABT8VVN6</accession>
<evidence type="ECO:0000313" key="2">
    <source>
        <dbReference type="Proteomes" id="UP001168642"/>
    </source>
</evidence>
<gene>
    <name evidence="1" type="ORF">QVZ41_14385</name>
</gene>
<evidence type="ECO:0000313" key="1">
    <source>
        <dbReference type="EMBL" id="MDO3696037.1"/>
    </source>
</evidence>
<keyword evidence="2" id="KW-1185">Reference proteome</keyword>
<name>A0ABT8VVN6_9FLAO</name>
<sequence length="99" mass="11271">MIPIKGKIEVKDFEKIKNDTTTPAKLHAGFVLTSKFCVYLLSRQILLIWLCEIKETKPNKKLRLSCVFENLGDFLPAQSLAKTVAQNKIVAAFFIKIFL</sequence>
<reference evidence="1" key="1">
    <citation type="submission" date="2023-07" db="EMBL/GenBank/DDBJ databases">
        <title>Wenyingzhuangia sp. chi5 genome sequencing and assembly.</title>
        <authorList>
            <person name="Park S."/>
        </authorList>
    </citation>
    <scope>NUCLEOTIDE SEQUENCE</scope>
    <source>
        <strain evidence="1">Chi5</strain>
    </source>
</reference>
<proteinExistence type="predicted"/>
<comment type="caution">
    <text evidence="1">The sequence shown here is derived from an EMBL/GenBank/DDBJ whole genome shotgun (WGS) entry which is preliminary data.</text>
</comment>
<dbReference type="EMBL" id="JAUMIT010000023">
    <property type="protein sequence ID" value="MDO3696037.1"/>
    <property type="molecule type" value="Genomic_DNA"/>
</dbReference>
<protein>
    <submittedName>
        <fullName evidence="1">Uncharacterized protein</fullName>
    </submittedName>
</protein>
<organism evidence="1 2">
    <name type="scientific">Wenyingzhuangia gilva</name>
    <dbReference type="NCBI Taxonomy" id="3057677"/>
    <lineage>
        <taxon>Bacteria</taxon>
        <taxon>Pseudomonadati</taxon>
        <taxon>Bacteroidota</taxon>
        <taxon>Flavobacteriia</taxon>
        <taxon>Flavobacteriales</taxon>
        <taxon>Flavobacteriaceae</taxon>
        <taxon>Wenyingzhuangia</taxon>
    </lineage>
</organism>
<dbReference type="Proteomes" id="UP001168642">
    <property type="component" value="Unassembled WGS sequence"/>
</dbReference>
<dbReference type="RefSeq" id="WP_302885343.1">
    <property type="nucleotide sequence ID" value="NZ_JAUMIT010000023.1"/>
</dbReference>